<evidence type="ECO:0000313" key="9">
    <source>
        <dbReference type="Proteomes" id="UP001595615"/>
    </source>
</evidence>
<evidence type="ECO:0000256" key="1">
    <source>
        <dbReference type="ARBA" id="ARBA00009764"/>
    </source>
</evidence>
<evidence type="ECO:0000259" key="7">
    <source>
        <dbReference type="Pfam" id="PF07195"/>
    </source>
</evidence>
<evidence type="ECO:0000256" key="5">
    <source>
        <dbReference type="RuleBase" id="RU362066"/>
    </source>
</evidence>
<comment type="similarity">
    <text evidence="1 5">Belongs to the FliD family.</text>
</comment>
<dbReference type="RefSeq" id="WP_380863241.1">
    <property type="nucleotide sequence ID" value="NZ_JBHRXV010000011.1"/>
</dbReference>
<comment type="subcellular location">
    <subcellularLocation>
        <location evidence="5">Secreted</location>
    </subcellularLocation>
    <subcellularLocation>
        <location evidence="5">Bacterial flagellum</location>
    </subcellularLocation>
</comment>
<evidence type="ECO:0000256" key="3">
    <source>
        <dbReference type="ARBA" id="ARBA00023054"/>
    </source>
</evidence>
<dbReference type="InterPro" id="IPR003481">
    <property type="entry name" value="FliD_N"/>
</dbReference>
<keyword evidence="9" id="KW-1185">Reference proteome</keyword>
<organism evidence="8 9">
    <name type="scientific">Sphingoaurantiacus capsulatus</name>
    <dbReference type="NCBI Taxonomy" id="1771310"/>
    <lineage>
        <taxon>Bacteria</taxon>
        <taxon>Pseudomonadati</taxon>
        <taxon>Pseudomonadota</taxon>
        <taxon>Alphaproteobacteria</taxon>
        <taxon>Sphingomonadales</taxon>
        <taxon>Sphingosinicellaceae</taxon>
        <taxon>Sphingoaurantiacus</taxon>
    </lineage>
</organism>
<evidence type="ECO:0000256" key="4">
    <source>
        <dbReference type="ARBA" id="ARBA00023143"/>
    </source>
</evidence>
<evidence type="ECO:0000259" key="6">
    <source>
        <dbReference type="Pfam" id="PF02465"/>
    </source>
</evidence>
<keyword evidence="8" id="KW-0282">Flagellum</keyword>
<keyword evidence="8" id="KW-0969">Cilium</keyword>
<comment type="function">
    <text evidence="5">Required for morphogenesis and for the elongation of the flagellar filament by facilitating polymerization of the flagellin monomers at the tip of growing filament. Forms a capping structure, which prevents flagellin subunits (transported through the central channel of the flagellum) from leaking out without polymerization at the distal end.</text>
</comment>
<dbReference type="PANTHER" id="PTHR30288:SF0">
    <property type="entry name" value="FLAGELLAR HOOK-ASSOCIATED PROTEIN 2"/>
    <property type="match status" value="1"/>
</dbReference>
<dbReference type="Pfam" id="PF02465">
    <property type="entry name" value="FliD_N"/>
    <property type="match status" value="1"/>
</dbReference>
<dbReference type="Pfam" id="PF07195">
    <property type="entry name" value="FliD_C"/>
    <property type="match status" value="1"/>
</dbReference>
<sequence>MVSSIGYSLGAGAGIDTKTLIEDLAKAEKAPREALLTKRESANAAKVSALAQASGAIDSFASALAKLVEGGTLFTQPSVSDPTVLSAKALAGSSLGNLTASIEVRQLAQAQSLVSANLAGPQTAVGQGTLTLTTASGSHAITIGSGNDSLEGLASAINARNAGVTASIVTDSNGSRLMLKGATGEANAFSLSVPGGTTSGLERFAFGPGVTGGMTAAQTAQDAIVRLDGVEVRRGTNSFSDLIAGVQIDLKKAAVGQTISLGAIRPTEGIKQAVSDFVEAYNELQTMLAETTAAATSDSASGPLRGDAGIRQMQRELAKLTTTQLSSTGAYKTLSEIGVATNRDGSLRVDTLKLNAAMDADPAAVEALFNPRTHSSHAGIAVVNKSGTVKPGTYTLTNIVAAPPGGDASGMIGTTALIGTGNVLRVPTTSDGKGLIIRADQSVASVTITVDAGLGGALQSIRDKLRANDGPFASTQDRLTKETKRITEDRETFERRSSAYYERLVTSFSAMDRNVNAFKATQSYLDQQMKIWANSDN</sequence>
<evidence type="ECO:0000313" key="8">
    <source>
        <dbReference type="EMBL" id="MFC3714113.1"/>
    </source>
</evidence>
<keyword evidence="8" id="KW-0966">Cell projection</keyword>
<dbReference type="InterPro" id="IPR010810">
    <property type="entry name" value="Flagellin_hook_IN_motif"/>
</dbReference>
<accession>A0ABV7XG94</accession>
<reference evidence="9" key="1">
    <citation type="journal article" date="2019" name="Int. J. Syst. Evol. Microbiol.">
        <title>The Global Catalogue of Microorganisms (GCM) 10K type strain sequencing project: providing services to taxonomists for standard genome sequencing and annotation.</title>
        <authorList>
            <consortium name="The Broad Institute Genomics Platform"/>
            <consortium name="The Broad Institute Genome Sequencing Center for Infectious Disease"/>
            <person name="Wu L."/>
            <person name="Ma J."/>
        </authorList>
    </citation>
    <scope>NUCLEOTIDE SEQUENCE [LARGE SCALE GENOMIC DNA]</scope>
    <source>
        <strain evidence="9">KCTC 42644</strain>
    </source>
</reference>
<comment type="caution">
    <text evidence="8">The sequence shown here is derived from an EMBL/GenBank/DDBJ whole genome shotgun (WGS) entry which is preliminary data.</text>
</comment>
<feature type="domain" description="Flagellar hook-associated protein 2 C-terminal" evidence="7">
    <location>
        <begin position="220"/>
        <end position="518"/>
    </location>
</feature>
<keyword evidence="5" id="KW-0964">Secreted</keyword>
<dbReference type="EMBL" id="JBHRXV010000011">
    <property type="protein sequence ID" value="MFC3714113.1"/>
    <property type="molecule type" value="Genomic_DNA"/>
</dbReference>
<evidence type="ECO:0000256" key="2">
    <source>
        <dbReference type="ARBA" id="ARBA00011255"/>
    </source>
</evidence>
<feature type="domain" description="Flagellar hook-associated protein 2 N-terminal" evidence="6">
    <location>
        <begin position="14"/>
        <end position="111"/>
    </location>
</feature>
<keyword evidence="3" id="KW-0175">Coiled coil</keyword>
<dbReference type="Pfam" id="PF07196">
    <property type="entry name" value="Flagellin_IN"/>
    <property type="match status" value="1"/>
</dbReference>
<dbReference type="InterPro" id="IPR010809">
    <property type="entry name" value="FliD_C"/>
</dbReference>
<dbReference type="Proteomes" id="UP001595615">
    <property type="component" value="Unassembled WGS sequence"/>
</dbReference>
<proteinExistence type="inferred from homology"/>
<dbReference type="InterPro" id="IPR040026">
    <property type="entry name" value="FliD"/>
</dbReference>
<gene>
    <name evidence="8" type="primary">fliD</name>
    <name evidence="8" type="ORF">ACFOMD_16195</name>
</gene>
<keyword evidence="4 5" id="KW-0975">Bacterial flagellum</keyword>
<dbReference type="PANTHER" id="PTHR30288">
    <property type="entry name" value="FLAGELLAR CAP/ASSEMBLY PROTEIN FLID"/>
    <property type="match status" value="1"/>
</dbReference>
<protein>
    <recommendedName>
        <fullName evidence="5">Flagellar hook-associated protein 2</fullName>
        <shortName evidence="5">HAP2</shortName>
    </recommendedName>
    <alternativeName>
        <fullName evidence="5">Flagellar cap protein</fullName>
    </alternativeName>
</protein>
<name>A0ABV7XG94_9SPHN</name>
<comment type="subunit">
    <text evidence="2 5">Homopentamer.</text>
</comment>